<evidence type="ECO:0000256" key="1">
    <source>
        <dbReference type="SAM" id="SignalP"/>
    </source>
</evidence>
<dbReference type="Pfam" id="PF19515">
    <property type="entry name" value="DUF6048"/>
    <property type="match status" value="1"/>
</dbReference>
<reference evidence="3" key="1">
    <citation type="journal article" date="2019" name="Int. J. Syst. Evol. Microbiol.">
        <title>The Global Catalogue of Microorganisms (GCM) 10K type strain sequencing project: providing services to taxonomists for standard genome sequencing and annotation.</title>
        <authorList>
            <consortium name="The Broad Institute Genomics Platform"/>
            <consortium name="The Broad Institute Genome Sequencing Center for Infectious Disease"/>
            <person name="Wu L."/>
            <person name="Ma J."/>
        </authorList>
    </citation>
    <scope>NUCLEOTIDE SEQUENCE [LARGE SCALE GENOMIC DNA]</scope>
    <source>
        <strain evidence="3">KCTC 52127</strain>
    </source>
</reference>
<sequence>MYKYFISLLLVLACVNVYAQQADETQKDTIVYKTNYGLRLGVDISKPIRGMLQSDYKGFEFVGDYRISKKWYIASEIGFEEKTTQEDFTNSTAKGNYIRLGVNYNSYKNWLDMNNEIYLGFRYGFATFEQTLNSYEINTGNPVFDSQTITTPITTTGLNAHWTEIMVGIKAEVYNNIFVGISGSYKIMVSVQDPPNFKTHFAPGFNRVYASNTGFGFNYTISYLIPFSKK</sequence>
<dbReference type="RefSeq" id="WP_379666603.1">
    <property type="nucleotide sequence ID" value="NZ_JBHULH010000004.1"/>
</dbReference>
<keyword evidence="1" id="KW-0732">Signal</keyword>
<dbReference type="Proteomes" id="UP001597508">
    <property type="component" value="Unassembled WGS sequence"/>
</dbReference>
<evidence type="ECO:0000313" key="3">
    <source>
        <dbReference type="Proteomes" id="UP001597508"/>
    </source>
</evidence>
<evidence type="ECO:0000313" key="2">
    <source>
        <dbReference type="EMBL" id="MFD2567898.1"/>
    </source>
</evidence>
<feature type="chain" id="PRO_5045104649" evidence="1">
    <location>
        <begin position="20"/>
        <end position="230"/>
    </location>
</feature>
<comment type="caution">
    <text evidence="2">The sequence shown here is derived from an EMBL/GenBank/DDBJ whole genome shotgun (WGS) entry which is preliminary data.</text>
</comment>
<dbReference type="EMBL" id="JBHULH010000004">
    <property type="protein sequence ID" value="MFD2567898.1"/>
    <property type="molecule type" value="Genomic_DNA"/>
</dbReference>
<gene>
    <name evidence="2" type="ORF">ACFSRZ_10980</name>
</gene>
<organism evidence="2 3">
    <name type="scientific">Pseudotenacibaculum haliotis</name>
    <dbReference type="NCBI Taxonomy" id="1862138"/>
    <lineage>
        <taxon>Bacteria</taxon>
        <taxon>Pseudomonadati</taxon>
        <taxon>Bacteroidota</taxon>
        <taxon>Flavobacteriia</taxon>
        <taxon>Flavobacteriales</taxon>
        <taxon>Flavobacteriaceae</taxon>
        <taxon>Pseudotenacibaculum</taxon>
    </lineage>
</organism>
<keyword evidence="3" id="KW-1185">Reference proteome</keyword>
<name>A0ABW5LV14_9FLAO</name>
<protein>
    <submittedName>
        <fullName evidence="2">DUF6048 family protein</fullName>
    </submittedName>
</protein>
<feature type="signal peptide" evidence="1">
    <location>
        <begin position="1"/>
        <end position="19"/>
    </location>
</feature>
<proteinExistence type="predicted"/>
<dbReference type="InterPro" id="IPR046111">
    <property type="entry name" value="DUF6048"/>
</dbReference>
<accession>A0ABW5LV14</accession>